<keyword evidence="2" id="KW-1185">Reference proteome</keyword>
<dbReference type="EMBL" id="JAGHQL010000059">
    <property type="protein sequence ID" value="KAH0542185.1"/>
    <property type="molecule type" value="Genomic_DNA"/>
</dbReference>
<reference evidence="1" key="1">
    <citation type="submission" date="2021-03" db="EMBL/GenBank/DDBJ databases">
        <title>Comparative genomics and phylogenomic investigation of the class Geoglossomycetes provide insights into ecological specialization and systematics.</title>
        <authorList>
            <person name="Melie T."/>
            <person name="Pirro S."/>
            <person name="Miller A.N."/>
            <person name="Quandt A."/>
        </authorList>
    </citation>
    <scope>NUCLEOTIDE SEQUENCE</scope>
    <source>
        <strain evidence="1">GBOQ0MN5Z8</strain>
    </source>
</reference>
<name>A0A9P8L4T0_9PEZI</name>
<accession>A0A9P8L4T0</accession>
<dbReference type="SUPFAM" id="SSF52047">
    <property type="entry name" value="RNI-like"/>
    <property type="match status" value="1"/>
</dbReference>
<evidence type="ECO:0000313" key="1">
    <source>
        <dbReference type="EMBL" id="KAH0542185.1"/>
    </source>
</evidence>
<protein>
    <submittedName>
        <fullName evidence="1">Uncharacterized protein</fullName>
    </submittedName>
</protein>
<comment type="caution">
    <text evidence="1">The sequence shown here is derived from an EMBL/GenBank/DDBJ whole genome shotgun (WGS) entry which is preliminary data.</text>
</comment>
<dbReference type="Gene3D" id="3.80.10.10">
    <property type="entry name" value="Ribonuclease Inhibitor"/>
    <property type="match status" value="1"/>
</dbReference>
<dbReference type="AlphaFoldDB" id="A0A9P8L4T0"/>
<dbReference type="InterPro" id="IPR032675">
    <property type="entry name" value="LRR_dom_sf"/>
</dbReference>
<proteinExistence type="predicted"/>
<evidence type="ECO:0000313" key="2">
    <source>
        <dbReference type="Proteomes" id="UP000698800"/>
    </source>
</evidence>
<gene>
    <name evidence="1" type="ORF">FGG08_003406</name>
</gene>
<organism evidence="1 2">
    <name type="scientific">Glutinoglossum americanum</name>
    <dbReference type="NCBI Taxonomy" id="1670608"/>
    <lineage>
        <taxon>Eukaryota</taxon>
        <taxon>Fungi</taxon>
        <taxon>Dikarya</taxon>
        <taxon>Ascomycota</taxon>
        <taxon>Pezizomycotina</taxon>
        <taxon>Geoglossomycetes</taxon>
        <taxon>Geoglossales</taxon>
        <taxon>Geoglossaceae</taxon>
        <taxon>Glutinoglossum</taxon>
    </lineage>
</organism>
<dbReference type="OrthoDB" id="10028886at2759"/>
<sequence>MVSTFLVGLRPQTLESFEVISHADIGHESLQALSTHHQESLKELKLSGLHLTALPSLKNCVALESFHLDGGSADYSLGGAVILDIVDWLRNCKKLQNISLVRMFHSPEIIKPVLLENDIRLLKLEVEGYMTVNNREFHQALTNQTSLQSLKLKGDIDGTSVTDTEFFVDCLAKLTNLRDLQLRDVSDFFDDANICDLVRDLSELQVFWTSGFNISDAVLPALTRLKLRSLSFGALTVFTKDSILRYISSLDPEQNKGLSFAVLNADPGYNLTEADQAQIRLSISQKVGGGFEFFLNRGPCPGVFSYSVLIPSADYDSSDGSDSESG</sequence>
<dbReference type="Proteomes" id="UP000698800">
    <property type="component" value="Unassembled WGS sequence"/>
</dbReference>